<keyword evidence="4" id="KW-1003">Cell membrane</keyword>
<evidence type="ECO:0000259" key="12">
    <source>
        <dbReference type="PROSITE" id="PS50081"/>
    </source>
</evidence>
<reference evidence="13" key="4">
    <citation type="submission" date="2025-09" db="UniProtKB">
        <authorList>
            <consortium name="Ensembl"/>
        </authorList>
    </citation>
    <scope>IDENTIFICATION</scope>
</reference>
<feature type="compositionally biased region" description="Polar residues" evidence="11">
    <location>
        <begin position="187"/>
        <end position="201"/>
    </location>
</feature>
<feature type="domain" description="Phorbol-ester/DAG-type" evidence="12">
    <location>
        <begin position="82"/>
        <end position="131"/>
    </location>
</feature>
<dbReference type="PROSITE" id="PS50081">
    <property type="entry name" value="ZF_DAG_PE_2"/>
    <property type="match status" value="1"/>
</dbReference>
<evidence type="ECO:0000256" key="7">
    <source>
        <dbReference type="ARBA" id="ARBA00022737"/>
    </source>
</evidence>
<dbReference type="Gene3D" id="3.30.60.20">
    <property type="match status" value="1"/>
</dbReference>
<evidence type="ECO:0000256" key="9">
    <source>
        <dbReference type="ARBA" id="ARBA00022833"/>
    </source>
</evidence>
<evidence type="ECO:0000256" key="1">
    <source>
        <dbReference type="ARBA" id="ARBA00004278"/>
    </source>
</evidence>
<keyword evidence="10" id="KW-0472">Membrane</keyword>
<evidence type="ECO:0000313" key="14">
    <source>
        <dbReference type="Proteomes" id="UP000008144"/>
    </source>
</evidence>
<evidence type="ECO:0000256" key="4">
    <source>
        <dbReference type="ARBA" id="ARBA00022475"/>
    </source>
</evidence>
<dbReference type="Proteomes" id="UP000008144">
    <property type="component" value="Chromosome 1"/>
</dbReference>
<feature type="region of interest" description="Disordered" evidence="11">
    <location>
        <begin position="29"/>
        <end position="51"/>
    </location>
</feature>
<keyword evidence="3" id="KW-0728">SH3 domain</keyword>
<dbReference type="FunFam" id="3.30.60.20:FF:000022">
    <property type="entry name" value="SH3 and cysteine-rich domain-containing protein 3 isoform 2"/>
    <property type="match status" value="1"/>
</dbReference>
<dbReference type="InParanoid" id="F6SZF9"/>
<reference evidence="13" key="2">
    <citation type="journal article" date="2008" name="Genome Biol.">
        <title>Improved genome assembly and evidence-based global gene model set for the chordate Ciona intestinalis: new insight into intron and operon populations.</title>
        <authorList>
            <person name="Satou Y."/>
            <person name="Mineta K."/>
            <person name="Ogasawara M."/>
            <person name="Sasakura Y."/>
            <person name="Shoguchi E."/>
            <person name="Ueno K."/>
            <person name="Yamada L."/>
            <person name="Matsumoto J."/>
            <person name="Wasserscheid J."/>
            <person name="Dewar K."/>
            <person name="Wiley G.B."/>
            <person name="Macmil S.L."/>
            <person name="Roe B.A."/>
            <person name="Zeller R.W."/>
            <person name="Hastings K.E."/>
            <person name="Lemaire P."/>
            <person name="Lindquist E."/>
            <person name="Endo T."/>
            <person name="Hotta K."/>
            <person name="Inaba K."/>
        </authorList>
    </citation>
    <scope>NUCLEOTIDE SEQUENCE [LARGE SCALE GENOMIC DNA]</scope>
    <source>
        <strain evidence="13">wild type</strain>
    </source>
</reference>
<feature type="compositionally biased region" description="Polar residues" evidence="11">
    <location>
        <begin position="209"/>
        <end position="219"/>
    </location>
</feature>
<dbReference type="PANTHER" id="PTHR15135:SF7">
    <property type="entry name" value="STAC-LIKE, ISOFORM J"/>
    <property type="match status" value="1"/>
</dbReference>
<evidence type="ECO:0000256" key="8">
    <source>
        <dbReference type="ARBA" id="ARBA00022771"/>
    </source>
</evidence>
<dbReference type="InterPro" id="IPR046349">
    <property type="entry name" value="C1-like_sf"/>
</dbReference>
<accession>F6SZF9</accession>
<dbReference type="SMART" id="SM00109">
    <property type="entry name" value="C1"/>
    <property type="match status" value="1"/>
</dbReference>
<dbReference type="PROSITE" id="PS00479">
    <property type="entry name" value="ZF_DAG_PE_1"/>
    <property type="match status" value="1"/>
</dbReference>
<dbReference type="GO" id="GO:0008270">
    <property type="term" value="F:zinc ion binding"/>
    <property type="evidence" value="ECO:0007669"/>
    <property type="project" value="UniProtKB-KW"/>
</dbReference>
<dbReference type="EMBL" id="EAAA01000422">
    <property type="status" value="NOT_ANNOTATED_CDS"/>
    <property type="molecule type" value="Genomic_DNA"/>
</dbReference>
<feature type="compositionally biased region" description="Basic and acidic residues" evidence="11">
    <location>
        <begin position="29"/>
        <end position="48"/>
    </location>
</feature>
<organism evidence="13 14">
    <name type="scientific">Ciona intestinalis</name>
    <name type="common">Transparent sea squirt</name>
    <name type="synonym">Ascidia intestinalis</name>
    <dbReference type="NCBI Taxonomy" id="7719"/>
    <lineage>
        <taxon>Eukaryota</taxon>
        <taxon>Metazoa</taxon>
        <taxon>Chordata</taxon>
        <taxon>Tunicata</taxon>
        <taxon>Ascidiacea</taxon>
        <taxon>Phlebobranchia</taxon>
        <taxon>Cionidae</taxon>
        <taxon>Ciona</taxon>
    </lineage>
</organism>
<keyword evidence="5" id="KW-0963">Cytoplasm</keyword>
<dbReference type="GO" id="GO:0005737">
    <property type="term" value="C:cytoplasm"/>
    <property type="evidence" value="ECO:0007669"/>
    <property type="project" value="UniProtKB-SubCell"/>
</dbReference>
<name>F6SZF9_CIOIN</name>
<reference evidence="14" key="1">
    <citation type="journal article" date="2002" name="Science">
        <title>The draft genome of Ciona intestinalis: insights into chordate and vertebrate origins.</title>
        <authorList>
            <person name="Dehal P."/>
            <person name="Satou Y."/>
            <person name="Campbell R.K."/>
            <person name="Chapman J."/>
            <person name="Degnan B."/>
            <person name="De Tomaso A."/>
            <person name="Davidson B."/>
            <person name="Di Gregorio A."/>
            <person name="Gelpke M."/>
            <person name="Goodstein D.M."/>
            <person name="Harafuji N."/>
            <person name="Hastings K.E."/>
            <person name="Ho I."/>
            <person name="Hotta K."/>
            <person name="Huang W."/>
            <person name="Kawashima T."/>
            <person name="Lemaire P."/>
            <person name="Martinez D."/>
            <person name="Meinertzhagen I.A."/>
            <person name="Necula S."/>
            <person name="Nonaka M."/>
            <person name="Putnam N."/>
            <person name="Rash S."/>
            <person name="Saiga H."/>
            <person name="Satake M."/>
            <person name="Terry A."/>
            <person name="Yamada L."/>
            <person name="Wang H.G."/>
            <person name="Awazu S."/>
            <person name="Azumi K."/>
            <person name="Boore J."/>
            <person name="Branno M."/>
            <person name="Chin-Bow S."/>
            <person name="DeSantis R."/>
            <person name="Doyle S."/>
            <person name="Francino P."/>
            <person name="Keys D.N."/>
            <person name="Haga S."/>
            <person name="Hayashi H."/>
            <person name="Hino K."/>
            <person name="Imai K.S."/>
            <person name="Inaba K."/>
            <person name="Kano S."/>
            <person name="Kobayashi K."/>
            <person name="Kobayashi M."/>
            <person name="Lee B.I."/>
            <person name="Makabe K.W."/>
            <person name="Manohar C."/>
            <person name="Matassi G."/>
            <person name="Medina M."/>
            <person name="Mochizuki Y."/>
            <person name="Mount S."/>
            <person name="Morishita T."/>
            <person name="Miura S."/>
            <person name="Nakayama A."/>
            <person name="Nishizaka S."/>
            <person name="Nomoto H."/>
            <person name="Ohta F."/>
            <person name="Oishi K."/>
            <person name="Rigoutsos I."/>
            <person name="Sano M."/>
            <person name="Sasaki A."/>
            <person name="Sasakura Y."/>
            <person name="Shoguchi E."/>
            <person name="Shin-i T."/>
            <person name="Spagnuolo A."/>
            <person name="Stainier D."/>
            <person name="Suzuki M.M."/>
            <person name="Tassy O."/>
            <person name="Takatori N."/>
            <person name="Tokuoka M."/>
            <person name="Yagi K."/>
            <person name="Yoshizaki F."/>
            <person name="Wada S."/>
            <person name="Zhang C."/>
            <person name="Hyatt P.D."/>
            <person name="Larimer F."/>
            <person name="Detter C."/>
            <person name="Doggett N."/>
            <person name="Glavina T."/>
            <person name="Hawkins T."/>
            <person name="Richardson P."/>
            <person name="Lucas S."/>
            <person name="Kohara Y."/>
            <person name="Levine M."/>
            <person name="Satoh N."/>
            <person name="Rokhsar D.S."/>
        </authorList>
    </citation>
    <scope>NUCLEOTIDE SEQUENCE [LARGE SCALE GENOMIC DNA]</scope>
</reference>
<keyword evidence="6" id="KW-0479">Metal-binding</keyword>
<keyword evidence="7" id="KW-0677">Repeat</keyword>
<dbReference type="AlphaFoldDB" id="F6SZF9"/>
<feature type="region of interest" description="Disordered" evidence="11">
    <location>
        <begin position="187"/>
        <end position="219"/>
    </location>
</feature>
<evidence type="ECO:0000256" key="6">
    <source>
        <dbReference type="ARBA" id="ARBA00022723"/>
    </source>
</evidence>
<dbReference type="Pfam" id="PF00130">
    <property type="entry name" value="C1_1"/>
    <property type="match status" value="1"/>
</dbReference>
<evidence type="ECO:0000256" key="5">
    <source>
        <dbReference type="ARBA" id="ARBA00022490"/>
    </source>
</evidence>
<dbReference type="SUPFAM" id="SSF57889">
    <property type="entry name" value="Cysteine-rich domain"/>
    <property type="match status" value="1"/>
</dbReference>
<proteinExistence type="predicted"/>
<sequence length="219" mass="23985">MEPLGGVKRTLVWPAKALVESIPEILIEGERSGQSRDDDKEIASEMRREHRPKGISPLKHLPFCGKFGRHLSLEKPEVIQNGHVFSNHSFKKATFCDVCHRLLVGLQRQGLRCKICKANLHSSCTNQIEECQGSPLGSFSFSRQLSPSGSTPENGCFASEAKVDSVYQVLKEGLVLRSTTVSPGCSLNRNQSIDSTTSYPGSENGKPSAGNSPIMNNKF</sequence>
<keyword evidence="14" id="KW-1185">Reference proteome</keyword>
<protein>
    <recommendedName>
        <fullName evidence="12">Phorbol-ester/DAG-type domain-containing protein</fullName>
    </recommendedName>
</protein>
<dbReference type="HOGENOM" id="CLU_1264068_0_0_1"/>
<evidence type="ECO:0000256" key="11">
    <source>
        <dbReference type="SAM" id="MobiDB-lite"/>
    </source>
</evidence>
<dbReference type="CDD" id="cd20817">
    <property type="entry name" value="C1_Stac"/>
    <property type="match status" value="1"/>
</dbReference>
<dbReference type="GO" id="GO:0042383">
    <property type="term" value="C:sarcolemma"/>
    <property type="evidence" value="ECO:0007669"/>
    <property type="project" value="UniProtKB-SubCell"/>
</dbReference>
<dbReference type="PANTHER" id="PTHR15135">
    <property type="entry name" value="STAC"/>
    <property type="match status" value="1"/>
</dbReference>
<evidence type="ECO:0000313" key="13">
    <source>
        <dbReference type="Ensembl" id="ENSCINP00000014300.3"/>
    </source>
</evidence>
<comment type="subcellular location">
    <subcellularLocation>
        <location evidence="1">Cell membrane</location>
        <location evidence="1">Sarcolemma</location>
        <topology evidence="1">Peripheral membrane protein</topology>
        <orientation evidence="1">Cytoplasmic side</orientation>
    </subcellularLocation>
    <subcellularLocation>
        <location evidence="2">Cytoplasm</location>
    </subcellularLocation>
</comment>
<evidence type="ECO:0000256" key="2">
    <source>
        <dbReference type="ARBA" id="ARBA00004496"/>
    </source>
</evidence>
<keyword evidence="8" id="KW-0863">Zinc-finger</keyword>
<dbReference type="InterPro" id="IPR002219">
    <property type="entry name" value="PKC_DAG/PE"/>
</dbReference>
<reference evidence="13" key="3">
    <citation type="submission" date="2025-08" db="UniProtKB">
        <authorList>
            <consortium name="Ensembl"/>
        </authorList>
    </citation>
    <scope>IDENTIFICATION</scope>
</reference>
<evidence type="ECO:0000256" key="10">
    <source>
        <dbReference type="ARBA" id="ARBA00023136"/>
    </source>
</evidence>
<keyword evidence="9" id="KW-0862">Zinc</keyword>
<dbReference type="STRING" id="7719.ENSCINP00000014300"/>
<dbReference type="Ensembl" id="ENSCINT00000014300.3">
    <property type="protein sequence ID" value="ENSCINP00000014300.3"/>
    <property type="gene ID" value="ENSCING00000006965.3"/>
</dbReference>
<evidence type="ECO:0000256" key="3">
    <source>
        <dbReference type="ARBA" id="ARBA00022443"/>
    </source>
</evidence>
<dbReference type="GeneTree" id="ENSGT00950000183024"/>
<dbReference type="InterPro" id="IPR039688">
    <property type="entry name" value="STAC1/2/3"/>
</dbReference>